<accession>A0ABP9FE38</accession>
<comment type="caution">
    <text evidence="2">The sequence shown here is derived from an EMBL/GenBank/DDBJ whole genome shotgun (WGS) entry which is preliminary data.</text>
</comment>
<name>A0ABP9FE38_9FLAO</name>
<feature type="chain" id="PRO_5045747556" description="Carboxypeptidase-like regulatory domain-containing protein" evidence="1">
    <location>
        <begin position="25"/>
        <end position="490"/>
    </location>
</feature>
<dbReference type="EMBL" id="BAABJH010000006">
    <property type="protein sequence ID" value="GAA4898135.1"/>
    <property type="molecule type" value="Genomic_DNA"/>
</dbReference>
<dbReference type="SUPFAM" id="SSF49464">
    <property type="entry name" value="Carboxypeptidase regulatory domain-like"/>
    <property type="match status" value="1"/>
</dbReference>
<proteinExistence type="predicted"/>
<protein>
    <recommendedName>
        <fullName evidence="4">Carboxypeptidase-like regulatory domain-containing protein</fullName>
    </recommendedName>
</protein>
<sequence>MKPIITSIAFILCTSFLFSQNITAKLISKESKKPVQYANIKTGQYSGAISNEEGFFTIRSRDKTKTIEISCMGFKNKTLSIQEIKALGFVIKLDEAINQLSEVLITNKNPNAISILEKVRSKISENYDNNLNKYQIFHRNTDRVDFKSLTFEIDKASHVSFKGIDEANTALIKMSEDIKTSDMVHFKDFKGTLYNLNPDSSKIAVSKATKLFDYKNNFSIEDIQKKSQSIILKYLDTTKTYKLKTGLFKIEDSLSLKDDQFKELEKKEYDIPYLNTESRALLQKAQFYDTSFLDNVINPKLYEYIFEESTLNNGELTYIIRFIPRKSKSKYAGKLYVSEDTYAITRVDYSYYKGRHGEKLNLKLILGVKFIANVSEGMLLFEKNSRGKYHPKYLKQTVGAYFYVNRSLKFIENSRAKNKTNFDFKIEGTNRNKEELLFTSNEKITIDGFKAIQQDEIVPYTLLSTFKNTIWDDEDILEPLLEMKRFGGAE</sequence>
<dbReference type="InterPro" id="IPR008969">
    <property type="entry name" value="CarboxyPept-like_regulatory"/>
</dbReference>
<evidence type="ECO:0000256" key="1">
    <source>
        <dbReference type="SAM" id="SignalP"/>
    </source>
</evidence>
<evidence type="ECO:0008006" key="4">
    <source>
        <dbReference type="Google" id="ProtNLM"/>
    </source>
</evidence>
<organism evidence="2 3">
    <name type="scientific">Flaviramulus aquimarinus</name>
    <dbReference type="NCBI Taxonomy" id="1170456"/>
    <lineage>
        <taxon>Bacteria</taxon>
        <taxon>Pseudomonadati</taxon>
        <taxon>Bacteroidota</taxon>
        <taxon>Flavobacteriia</taxon>
        <taxon>Flavobacteriales</taxon>
        <taxon>Flavobacteriaceae</taxon>
        <taxon>Flaviramulus</taxon>
    </lineage>
</organism>
<dbReference type="Pfam" id="PF13715">
    <property type="entry name" value="CarbopepD_reg_2"/>
    <property type="match status" value="1"/>
</dbReference>
<evidence type="ECO:0000313" key="2">
    <source>
        <dbReference type="EMBL" id="GAA4898135.1"/>
    </source>
</evidence>
<reference evidence="3" key="1">
    <citation type="journal article" date="2019" name="Int. J. Syst. Evol. Microbiol.">
        <title>The Global Catalogue of Microorganisms (GCM) 10K type strain sequencing project: providing services to taxonomists for standard genome sequencing and annotation.</title>
        <authorList>
            <consortium name="The Broad Institute Genomics Platform"/>
            <consortium name="The Broad Institute Genome Sequencing Center for Infectious Disease"/>
            <person name="Wu L."/>
            <person name="Ma J."/>
        </authorList>
    </citation>
    <scope>NUCLEOTIDE SEQUENCE [LARGE SCALE GENOMIC DNA]</scope>
    <source>
        <strain evidence="3">JCM 18274</strain>
    </source>
</reference>
<dbReference type="RefSeq" id="WP_345274366.1">
    <property type="nucleotide sequence ID" value="NZ_BAABJH010000006.1"/>
</dbReference>
<dbReference type="Proteomes" id="UP001500433">
    <property type="component" value="Unassembled WGS sequence"/>
</dbReference>
<keyword evidence="3" id="KW-1185">Reference proteome</keyword>
<gene>
    <name evidence="2" type="ORF">GCM10023311_23690</name>
</gene>
<feature type="signal peptide" evidence="1">
    <location>
        <begin position="1"/>
        <end position="24"/>
    </location>
</feature>
<keyword evidence="1" id="KW-0732">Signal</keyword>
<evidence type="ECO:0000313" key="3">
    <source>
        <dbReference type="Proteomes" id="UP001500433"/>
    </source>
</evidence>